<dbReference type="GO" id="GO:0005886">
    <property type="term" value="C:plasma membrane"/>
    <property type="evidence" value="ECO:0007669"/>
    <property type="project" value="TreeGrafter"/>
</dbReference>
<evidence type="ECO:0000256" key="6">
    <source>
        <dbReference type="ARBA" id="ARBA00023012"/>
    </source>
</evidence>
<feature type="transmembrane region" description="Helical" evidence="7">
    <location>
        <begin position="271"/>
        <end position="291"/>
    </location>
</feature>
<dbReference type="PANTHER" id="PTHR45453:SF1">
    <property type="entry name" value="PHOSPHATE REGULON SENSOR PROTEIN PHOR"/>
    <property type="match status" value="1"/>
</dbReference>
<protein>
    <recommendedName>
        <fullName evidence="2">histidine kinase</fullName>
        <ecNumber evidence="2">2.7.13.3</ecNumber>
    </recommendedName>
</protein>
<dbReference type="EMBL" id="LT605205">
    <property type="protein sequence ID" value="SCD20076.1"/>
    <property type="molecule type" value="Genomic_DNA"/>
</dbReference>
<evidence type="ECO:0000313" key="10">
    <source>
        <dbReference type="Proteomes" id="UP000187464"/>
    </source>
</evidence>
<name>A0A1R3SUT7_9BACT</name>
<reference evidence="9 10" key="1">
    <citation type="submission" date="2016-08" db="EMBL/GenBank/DDBJ databases">
        <authorList>
            <person name="Seilhamer J.J."/>
        </authorList>
    </citation>
    <scope>NUCLEOTIDE SEQUENCE [LARGE SCALE GENOMIC DNA]</scope>
    <source>
        <strain evidence="9">M3/6</strain>
    </source>
</reference>
<keyword evidence="6" id="KW-0902">Two-component regulatory system</keyword>
<dbReference type="Pfam" id="PF02518">
    <property type="entry name" value="HATPase_c"/>
    <property type="match status" value="1"/>
</dbReference>
<evidence type="ECO:0000256" key="5">
    <source>
        <dbReference type="ARBA" id="ARBA00022777"/>
    </source>
</evidence>
<comment type="catalytic activity">
    <reaction evidence="1">
        <text>ATP + protein L-histidine = ADP + protein N-phospho-L-histidine.</text>
        <dbReference type="EC" id="2.7.13.3"/>
    </reaction>
</comment>
<dbReference type="Gene3D" id="3.30.565.10">
    <property type="entry name" value="Histidine kinase-like ATPase, C-terminal domain"/>
    <property type="match status" value="1"/>
</dbReference>
<dbReference type="InterPro" id="IPR003594">
    <property type="entry name" value="HATPase_dom"/>
</dbReference>
<keyword evidence="7" id="KW-1133">Transmembrane helix</keyword>
<dbReference type="GO" id="GO:0000155">
    <property type="term" value="F:phosphorelay sensor kinase activity"/>
    <property type="evidence" value="ECO:0007669"/>
    <property type="project" value="InterPro"/>
</dbReference>
<dbReference type="PROSITE" id="PS50109">
    <property type="entry name" value="HIS_KIN"/>
    <property type="match status" value="1"/>
</dbReference>
<keyword evidence="7" id="KW-0812">Transmembrane</keyword>
<dbReference type="PRINTS" id="PR00344">
    <property type="entry name" value="BCTRLSENSOR"/>
</dbReference>
<evidence type="ECO:0000256" key="4">
    <source>
        <dbReference type="ARBA" id="ARBA00022679"/>
    </source>
</evidence>
<accession>A0A1R3SUT7</accession>
<dbReference type="InterPro" id="IPR050351">
    <property type="entry name" value="BphY/WalK/GraS-like"/>
</dbReference>
<evidence type="ECO:0000313" key="9">
    <source>
        <dbReference type="EMBL" id="SCD20076.1"/>
    </source>
</evidence>
<dbReference type="GO" id="GO:0016036">
    <property type="term" value="P:cellular response to phosphate starvation"/>
    <property type="evidence" value="ECO:0007669"/>
    <property type="project" value="TreeGrafter"/>
</dbReference>
<keyword evidence="3" id="KW-0597">Phosphoprotein</keyword>
<dbReference type="InterPro" id="IPR005467">
    <property type="entry name" value="His_kinase_dom"/>
</dbReference>
<dbReference type="SUPFAM" id="SSF55874">
    <property type="entry name" value="ATPase domain of HSP90 chaperone/DNA topoisomerase II/histidine kinase"/>
    <property type="match status" value="1"/>
</dbReference>
<keyword evidence="10" id="KW-1185">Reference proteome</keyword>
<dbReference type="Gene3D" id="1.10.287.130">
    <property type="match status" value="1"/>
</dbReference>
<dbReference type="InterPro" id="IPR004358">
    <property type="entry name" value="Sig_transdc_His_kin-like_C"/>
</dbReference>
<sequence length="524" mass="59195">MKSGKIKLIWSLSITAALLVILLQGYWLYNQYRFTLEKKANETTGQILLAWDDYKTWQKAKLKSQRENLQSYNTNLNQNTSTIYVSEMKENITDWTISIHTIKATGEPVTQLSEDSINKPEEDEQRKNLLNQIEENLFLTQTTNTVQKDSVKGWEEKVLQTDSTLVNTFRFRTSENQNLVYDAVDLFLVDINSPFKISDVDSIVQLKTENLASRIDTLSLPPDSVLWQPKTMKQLSIANPSVTVEIPYNVLKRKVAIITVPVAPAHIIKAMTVQIIISIILVLVLIVCLLLQVQTITRQQRINKLRQNFVNTTIHELKRPVQTLKTIVSYLQQSSPEESEMLNNARIETDNFTSYLQKLRDVNQAETIAGSLHLSYFDFTVVLTGCIENVQKNAGKQFHIETDFPGTPLPVTADKMIMNNIVINLLENAIKYSGEEPVIRVNAGIDDNGLSFSISDNGIGIPASEQSHIFEPFFRSKNDYVASLPGMGLGLSYVKMAVEAHRGTVDVLSKPNYGTTITVKIPRQ</sequence>
<evidence type="ECO:0000259" key="8">
    <source>
        <dbReference type="PROSITE" id="PS50109"/>
    </source>
</evidence>
<evidence type="ECO:0000256" key="3">
    <source>
        <dbReference type="ARBA" id="ARBA00022553"/>
    </source>
</evidence>
<dbReference type="GO" id="GO:0004721">
    <property type="term" value="F:phosphoprotein phosphatase activity"/>
    <property type="evidence" value="ECO:0007669"/>
    <property type="project" value="TreeGrafter"/>
</dbReference>
<dbReference type="Proteomes" id="UP000187464">
    <property type="component" value="Chromosome I"/>
</dbReference>
<dbReference type="RefSeq" id="WP_076929788.1">
    <property type="nucleotide sequence ID" value="NZ_LT605205.1"/>
</dbReference>
<proteinExistence type="predicted"/>
<keyword evidence="7" id="KW-0472">Membrane</keyword>
<dbReference type="InterPro" id="IPR036097">
    <property type="entry name" value="HisK_dim/P_sf"/>
</dbReference>
<evidence type="ECO:0000256" key="2">
    <source>
        <dbReference type="ARBA" id="ARBA00012438"/>
    </source>
</evidence>
<dbReference type="SUPFAM" id="SSF47384">
    <property type="entry name" value="Homodimeric domain of signal transducing histidine kinase"/>
    <property type="match status" value="1"/>
</dbReference>
<dbReference type="SMART" id="SM00387">
    <property type="entry name" value="HATPase_c"/>
    <property type="match status" value="1"/>
</dbReference>
<dbReference type="InterPro" id="IPR036890">
    <property type="entry name" value="HATPase_C_sf"/>
</dbReference>
<dbReference type="AlphaFoldDB" id="A0A1R3SUT7"/>
<evidence type="ECO:0000256" key="1">
    <source>
        <dbReference type="ARBA" id="ARBA00000085"/>
    </source>
</evidence>
<dbReference type="PANTHER" id="PTHR45453">
    <property type="entry name" value="PHOSPHATE REGULON SENSOR PROTEIN PHOR"/>
    <property type="match status" value="1"/>
</dbReference>
<dbReference type="FunFam" id="3.30.565.10:FF:000006">
    <property type="entry name" value="Sensor histidine kinase WalK"/>
    <property type="match status" value="1"/>
</dbReference>
<gene>
    <name evidence="9" type="ORF">PSM36_1252</name>
</gene>
<feature type="transmembrane region" description="Helical" evidence="7">
    <location>
        <begin position="7"/>
        <end position="29"/>
    </location>
</feature>
<dbReference type="EC" id="2.7.13.3" evidence="2"/>
<organism evidence="9 10">
    <name type="scientific">Proteiniphilum saccharofermentans</name>
    <dbReference type="NCBI Taxonomy" id="1642647"/>
    <lineage>
        <taxon>Bacteria</taxon>
        <taxon>Pseudomonadati</taxon>
        <taxon>Bacteroidota</taxon>
        <taxon>Bacteroidia</taxon>
        <taxon>Bacteroidales</taxon>
        <taxon>Dysgonomonadaceae</taxon>
        <taxon>Proteiniphilum</taxon>
    </lineage>
</organism>
<dbReference type="KEGG" id="psac:PSM36_1252"/>
<evidence type="ECO:0000256" key="7">
    <source>
        <dbReference type="SAM" id="Phobius"/>
    </source>
</evidence>
<feature type="domain" description="Histidine kinase" evidence="8">
    <location>
        <begin position="312"/>
        <end position="524"/>
    </location>
</feature>
<keyword evidence="5 9" id="KW-0418">Kinase</keyword>
<dbReference type="STRING" id="1642647.PSM36_1252"/>
<keyword evidence="4" id="KW-0808">Transferase</keyword>
<dbReference type="CDD" id="cd00075">
    <property type="entry name" value="HATPase"/>
    <property type="match status" value="1"/>
</dbReference>